<feature type="domain" description="SusD-like N-terminal" evidence="8">
    <location>
        <begin position="94"/>
        <end position="227"/>
    </location>
</feature>
<dbReference type="InterPro" id="IPR011990">
    <property type="entry name" value="TPR-like_helical_dom_sf"/>
</dbReference>
<evidence type="ECO:0000313" key="10">
    <source>
        <dbReference type="Proteomes" id="UP000245647"/>
    </source>
</evidence>
<dbReference type="OrthoDB" id="697229at2"/>
<dbReference type="Proteomes" id="UP000245647">
    <property type="component" value="Unassembled WGS sequence"/>
</dbReference>
<dbReference type="SUPFAM" id="SSF48452">
    <property type="entry name" value="TPR-like"/>
    <property type="match status" value="1"/>
</dbReference>
<sequence>MKHYKFLFIQLTVCCLLLAGCDNYLDITPKGKKLLTTVDDYDQWLNSESLVYGVGQASGSINYLGDNLELINMTNPPTKPGELMYIWSPQFSFDINAAPELWGAHYAQINLYNTVLTGIDDATGGSNVKKRSLKAEALLGRALEYFYLVNEYAKPYDPVTAEQDLAVPFVTTNDVTSEVPPRSTTAAIYKHIIDDINTAIPDLPVDNSLNRLRGSLAAGYSLLARVYFYQRNYTEAQKNAELALANTKAVMIDFNGTLPATNIMGTHPDVIYGRILAVITTPTLDFIQSFARNDLRVKKLYIGQDTYPYTKRGLMQFYPEAVTAVFKQTNAGTSVQEMKLIAAEGAARSNNLTLALKYLDEIRQKRIEAATYERFESSNQETVLKEVLQERAHELPYNGLRWFDMRRLDKENRMPAVYRYNAQGEVIATLEPHSERYTLQIPVQVLSFNPGMQQN</sequence>
<proteinExistence type="inferred from homology"/>
<dbReference type="RefSeq" id="WP_109415887.1">
    <property type="nucleotide sequence ID" value="NZ_QEAS01000008.1"/>
</dbReference>
<organism evidence="9 10">
    <name type="scientific">Pararcticibacter amylolyticus</name>
    <dbReference type="NCBI Taxonomy" id="2173175"/>
    <lineage>
        <taxon>Bacteria</taxon>
        <taxon>Pseudomonadati</taxon>
        <taxon>Bacteroidota</taxon>
        <taxon>Sphingobacteriia</taxon>
        <taxon>Sphingobacteriales</taxon>
        <taxon>Sphingobacteriaceae</taxon>
        <taxon>Pararcticibacter</taxon>
    </lineage>
</organism>
<evidence type="ECO:0000256" key="1">
    <source>
        <dbReference type="ARBA" id="ARBA00004442"/>
    </source>
</evidence>
<dbReference type="GO" id="GO:0009279">
    <property type="term" value="C:cell outer membrane"/>
    <property type="evidence" value="ECO:0007669"/>
    <property type="project" value="UniProtKB-SubCell"/>
</dbReference>
<dbReference type="Pfam" id="PF14322">
    <property type="entry name" value="SusD-like_3"/>
    <property type="match status" value="1"/>
</dbReference>
<keyword evidence="10" id="KW-1185">Reference proteome</keyword>
<protein>
    <submittedName>
        <fullName evidence="9">RagB/SusD family nutrient uptake outer membrane protein</fullName>
    </submittedName>
</protein>
<comment type="caution">
    <text evidence="9">The sequence shown here is derived from an EMBL/GenBank/DDBJ whole genome shotgun (WGS) entry which is preliminary data.</text>
</comment>
<evidence type="ECO:0000256" key="2">
    <source>
        <dbReference type="ARBA" id="ARBA00006275"/>
    </source>
</evidence>
<dbReference type="Pfam" id="PF07980">
    <property type="entry name" value="SusD_RagB"/>
    <property type="match status" value="1"/>
</dbReference>
<evidence type="ECO:0000259" key="7">
    <source>
        <dbReference type="Pfam" id="PF07980"/>
    </source>
</evidence>
<name>A0A2U2PGV9_9SPHI</name>
<feature type="domain" description="RagB/SusD" evidence="7">
    <location>
        <begin position="337"/>
        <end position="455"/>
    </location>
</feature>
<reference evidence="9 10" key="1">
    <citation type="submission" date="2018-04" db="EMBL/GenBank/DDBJ databases">
        <title>Pedobacter chongqingensis sp. nov., isolated from a rottenly hemp rope.</title>
        <authorList>
            <person name="Cai Y."/>
        </authorList>
    </citation>
    <scope>NUCLEOTIDE SEQUENCE [LARGE SCALE GENOMIC DNA]</scope>
    <source>
        <strain evidence="9 10">FJ4-8</strain>
    </source>
</reference>
<keyword evidence="5" id="KW-0998">Cell outer membrane</keyword>
<dbReference type="EMBL" id="QEAS01000008">
    <property type="protein sequence ID" value="PWG80600.1"/>
    <property type="molecule type" value="Genomic_DNA"/>
</dbReference>
<dbReference type="InterPro" id="IPR033985">
    <property type="entry name" value="SusD-like_N"/>
</dbReference>
<dbReference type="Gene3D" id="1.25.40.390">
    <property type="match status" value="2"/>
</dbReference>
<evidence type="ECO:0000259" key="8">
    <source>
        <dbReference type="Pfam" id="PF14322"/>
    </source>
</evidence>
<dbReference type="AlphaFoldDB" id="A0A2U2PGV9"/>
<dbReference type="PROSITE" id="PS51257">
    <property type="entry name" value="PROKAR_LIPOPROTEIN"/>
    <property type="match status" value="1"/>
</dbReference>
<feature type="signal peptide" evidence="6">
    <location>
        <begin position="1"/>
        <end position="19"/>
    </location>
</feature>
<accession>A0A2U2PGV9</accession>
<comment type="subcellular location">
    <subcellularLocation>
        <location evidence="1">Cell outer membrane</location>
    </subcellularLocation>
</comment>
<gene>
    <name evidence="9" type="ORF">DDR33_11260</name>
</gene>
<dbReference type="InterPro" id="IPR012944">
    <property type="entry name" value="SusD_RagB_dom"/>
</dbReference>
<feature type="chain" id="PRO_5015452112" evidence="6">
    <location>
        <begin position="20"/>
        <end position="455"/>
    </location>
</feature>
<evidence type="ECO:0000256" key="6">
    <source>
        <dbReference type="SAM" id="SignalP"/>
    </source>
</evidence>
<evidence type="ECO:0000256" key="3">
    <source>
        <dbReference type="ARBA" id="ARBA00022729"/>
    </source>
</evidence>
<keyword evidence="4" id="KW-0472">Membrane</keyword>
<evidence type="ECO:0000256" key="4">
    <source>
        <dbReference type="ARBA" id="ARBA00023136"/>
    </source>
</evidence>
<keyword evidence="3 6" id="KW-0732">Signal</keyword>
<evidence type="ECO:0000256" key="5">
    <source>
        <dbReference type="ARBA" id="ARBA00023237"/>
    </source>
</evidence>
<evidence type="ECO:0000313" key="9">
    <source>
        <dbReference type="EMBL" id="PWG80600.1"/>
    </source>
</evidence>
<comment type="similarity">
    <text evidence="2">Belongs to the SusD family.</text>
</comment>